<name>A0A0J9URK7_DROSI</name>
<dbReference type="EMBL" id="CM002912">
    <property type="protein sequence ID" value="KMZ01196.1"/>
    <property type="molecule type" value="Genomic_DNA"/>
</dbReference>
<dbReference type="AlphaFoldDB" id="A0A0J9URK7"/>
<proteinExistence type="predicted"/>
<reference evidence="2" key="3">
    <citation type="submission" date="2015-04" db="EMBL/GenBank/DDBJ databases">
        <authorList>
            <consortium name="FlyBase"/>
        </authorList>
    </citation>
    <scope>NUCLEOTIDE SEQUENCE</scope>
    <source>
        <strain evidence="2">W501</strain>
    </source>
</reference>
<gene>
    <name evidence="2" type="primary">Dsim\GD27385</name>
    <name evidence="2" type="ORF">Dsimw501_GD27385</name>
</gene>
<evidence type="ECO:0000313" key="2">
    <source>
        <dbReference type="EMBL" id="KMZ01196.1"/>
    </source>
</evidence>
<organism evidence="2">
    <name type="scientific">Drosophila simulans</name>
    <name type="common">Fruit fly</name>
    <dbReference type="NCBI Taxonomy" id="7240"/>
    <lineage>
        <taxon>Eukaryota</taxon>
        <taxon>Metazoa</taxon>
        <taxon>Ecdysozoa</taxon>
        <taxon>Arthropoda</taxon>
        <taxon>Hexapoda</taxon>
        <taxon>Insecta</taxon>
        <taxon>Pterygota</taxon>
        <taxon>Neoptera</taxon>
        <taxon>Endopterygota</taxon>
        <taxon>Diptera</taxon>
        <taxon>Brachycera</taxon>
        <taxon>Muscomorpha</taxon>
        <taxon>Ephydroidea</taxon>
        <taxon>Drosophilidae</taxon>
        <taxon>Drosophila</taxon>
        <taxon>Sophophora</taxon>
    </lineage>
</organism>
<feature type="region of interest" description="Disordered" evidence="1">
    <location>
        <begin position="1"/>
        <end position="22"/>
    </location>
</feature>
<sequence>MPEGGLRQGKKEEAQPSNYHQNPISWISGHGRPFWIVLVQLPAFCQRLFGKLIPQKPSDLIRAAAKLEIDDEMELAIRLRELSWRTTVLLAAPQLAN</sequence>
<dbReference type="Bgee" id="FBgn0268675">
    <property type="expression patterns" value="Expressed in embryo and 1 other cell type or tissue"/>
</dbReference>
<evidence type="ECO:0000256" key="1">
    <source>
        <dbReference type="SAM" id="MobiDB-lite"/>
    </source>
</evidence>
<dbReference type="KEGG" id="dsi:Dsimw501_GD27385"/>
<protein>
    <submittedName>
        <fullName evidence="2">Uncharacterized protein</fullName>
    </submittedName>
</protein>
<reference evidence="2" key="1">
    <citation type="journal article" date="2013" name="Genome Res.">
        <title>A second-generation assembly of the Drosophila simulans genome provides new insights into patterns of lineage-specific divergence.</title>
        <authorList>
            <person name="Hu T.T."/>
            <person name="Eisen M.B."/>
            <person name="Thornton K.R."/>
            <person name="Andolfatto P."/>
        </authorList>
    </citation>
    <scope>NUCLEOTIDE SEQUENCE [LARGE SCALE GENOMIC DNA]</scope>
    <source>
        <strain evidence="2">W501</strain>
    </source>
</reference>
<dbReference type="Proteomes" id="UP000035880">
    <property type="component" value="Chromosome 3L"/>
</dbReference>
<accession>A0A0J9URK7</accession>
<reference evidence="2" key="2">
    <citation type="submission" date="2014-06" db="EMBL/GenBank/DDBJ databases">
        <authorList>
            <person name="Hu T."/>
            <person name="Eisen M.B."/>
            <person name="Thornton K.R."/>
            <person name="Andolfatto P."/>
        </authorList>
    </citation>
    <scope>NUCLEOTIDE SEQUENCE</scope>
    <source>
        <strain evidence="2">W501</strain>
    </source>
</reference>